<feature type="non-terminal residue" evidence="1">
    <location>
        <position position="73"/>
    </location>
</feature>
<evidence type="ECO:0000313" key="1">
    <source>
        <dbReference type="EMBL" id="OTF83169.1"/>
    </source>
</evidence>
<proteinExistence type="predicted"/>
<organism evidence="1 2">
    <name type="scientific">Euroglyphus maynei</name>
    <name type="common">Mayne's house dust mite</name>
    <dbReference type="NCBI Taxonomy" id="6958"/>
    <lineage>
        <taxon>Eukaryota</taxon>
        <taxon>Metazoa</taxon>
        <taxon>Ecdysozoa</taxon>
        <taxon>Arthropoda</taxon>
        <taxon>Chelicerata</taxon>
        <taxon>Arachnida</taxon>
        <taxon>Acari</taxon>
        <taxon>Acariformes</taxon>
        <taxon>Sarcoptiformes</taxon>
        <taxon>Astigmata</taxon>
        <taxon>Psoroptidia</taxon>
        <taxon>Analgoidea</taxon>
        <taxon>Pyroglyphidae</taxon>
        <taxon>Pyroglyphinae</taxon>
        <taxon>Euroglyphus</taxon>
    </lineage>
</organism>
<dbReference type="EMBL" id="MUJZ01004800">
    <property type="protein sequence ID" value="OTF83169.1"/>
    <property type="molecule type" value="Genomic_DNA"/>
</dbReference>
<dbReference type="AlphaFoldDB" id="A0A1Y3BQC7"/>
<comment type="caution">
    <text evidence="1">The sequence shown here is derived from an EMBL/GenBank/DDBJ whole genome shotgun (WGS) entry which is preliminary data.</text>
</comment>
<keyword evidence="2" id="KW-1185">Reference proteome</keyword>
<dbReference type="Proteomes" id="UP000194236">
    <property type="component" value="Unassembled WGS sequence"/>
</dbReference>
<accession>A0A1Y3BQC7</accession>
<sequence length="73" mass="8770">MNDRRKLNNFILKRNEQLKQLKERSTYFLDSIKHTIVLLQIAKNLKFPVNGIYRQQQQEQEQALHQSSSNKDN</sequence>
<gene>
    <name evidence="1" type="ORF">BLA29_009911</name>
</gene>
<dbReference type="OrthoDB" id="14833at2759"/>
<reference evidence="1 2" key="1">
    <citation type="submission" date="2017-03" db="EMBL/GenBank/DDBJ databases">
        <title>Genome Survey of Euroglyphus maynei.</title>
        <authorList>
            <person name="Arlian L.G."/>
            <person name="Morgan M.S."/>
            <person name="Rider S.D."/>
        </authorList>
    </citation>
    <scope>NUCLEOTIDE SEQUENCE [LARGE SCALE GENOMIC DNA]</scope>
    <source>
        <strain evidence="1">Arlian Lab</strain>
        <tissue evidence="1">Whole body</tissue>
    </source>
</reference>
<evidence type="ECO:0000313" key="2">
    <source>
        <dbReference type="Proteomes" id="UP000194236"/>
    </source>
</evidence>
<protein>
    <submittedName>
        <fullName evidence="1">Uncharacterized protein</fullName>
    </submittedName>
</protein>
<name>A0A1Y3BQC7_EURMA</name>